<evidence type="ECO:0000259" key="3">
    <source>
        <dbReference type="Pfam" id="PF25583"/>
    </source>
</evidence>
<protein>
    <submittedName>
        <fullName evidence="4">WYL domain-containing protein</fullName>
    </submittedName>
</protein>
<dbReference type="PANTHER" id="PTHR34580">
    <property type="match status" value="1"/>
</dbReference>
<evidence type="ECO:0000259" key="2">
    <source>
        <dbReference type="Pfam" id="PF13280"/>
    </source>
</evidence>
<accession>A0A4D4J096</accession>
<dbReference type="Proteomes" id="UP000298860">
    <property type="component" value="Unassembled WGS sequence"/>
</dbReference>
<keyword evidence="5" id="KW-1185">Reference proteome</keyword>
<organism evidence="4 5">
    <name type="scientific">Gandjariella thermophila</name>
    <dbReference type="NCBI Taxonomy" id="1931992"/>
    <lineage>
        <taxon>Bacteria</taxon>
        <taxon>Bacillati</taxon>
        <taxon>Actinomycetota</taxon>
        <taxon>Actinomycetes</taxon>
        <taxon>Pseudonocardiales</taxon>
        <taxon>Pseudonocardiaceae</taxon>
        <taxon>Gandjariella</taxon>
    </lineage>
</organism>
<dbReference type="PANTHER" id="PTHR34580:SF3">
    <property type="entry name" value="PROTEIN PAFB"/>
    <property type="match status" value="1"/>
</dbReference>
<dbReference type="AlphaFoldDB" id="A0A4D4J096"/>
<proteinExistence type="predicted"/>
<feature type="domain" description="WCX" evidence="3">
    <location>
        <begin position="244"/>
        <end position="318"/>
    </location>
</feature>
<feature type="region of interest" description="Disordered" evidence="1">
    <location>
        <begin position="323"/>
        <end position="344"/>
    </location>
</feature>
<name>A0A4D4J096_9PSEU</name>
<dbReference type="RefSeq" id="WP_137811786.1">
    <property type="nucleotide sequence ID" value="NZ_BJFL01000001.1"/>
</dbReference>
<sequence>MSTARAERLVNLVLCLLSTRQYLTAERIRSIVPGYADAPSDDAFFRMFERDKAELRDLGIPLETGRNSVFDPVEGYRIARRDYELGEIDLEPDEAAAVALAVRLWESPELTGAAHGALLKLRAAGVDVDQTAPAAVEPKVRTPEPAFGPLLAAVQRGRVVTFDYRRPSPAELRTRTVEPWGVVSWQGRWYLVGHDRDRRGTRCFRLSRIVGEVRAASQDGAVQRPRDVDLLEIVTRTGDEPPPPARARLWVADGRAQGLRRRARVVSRQAMAGEPGDVVEIELRYPDSAASWIAGFGPDVLVLEPDVLAKMVRERLLGAVTAAERLGRPAPADGPADDRGGEAP</sequence>
<dbReference type="Pfam" id="PF25583">
    <property type="entry name" value="WCX"/>
    <property type="match status" value="1"/>
</dbReference>
<evidence type="ECO:0000313" key="5">
    <source>
        <dbReference type="Proteomes" id="UP000298860"/>
    </source>
</evidence>
<dbReference type="EMBL" id="BJFL01000001">
    <property type="protein sequence ID" value="GDY28580.1"/>
    <property type="molecule type" value="Genomic_DNA"/>
</dbReference>
<evidence type="ECO:0000313" key="4">
    <source>
        <dbReference type="EMBL" id="GDY28580.1"/>
    </source>
</evidence>
<reference evidence="5" key="1">
    <citation type="submission" date="2019-04" db="EMBL/GenBank/DDBJ databases">
        <title>Draft genome sequence of Pseudonocardiaceae bacterium SL3-2-4.</title>
        <authorList>
            <person name="Ningsih F."/>
            <person name="Yokota A."/>
            <person name="Sakai Y."/>
            <person name="Nanatani K."/>
            <person name="Yabe S."/>
            <person name="Oetari A."/>
            <person name="Sjamsuridzal W."/>
        </authorList>
    </citation>
    <scope>NUCLEOTIDE SEQUENCE [LARGE SCALE GENOMIC DNA]</scope>
    <source>
        <strain evidence="5">SL3-2-4</strain>
    </source>
</reference>
<dbReference type="InterPro" id="IPR051534">
    <property type="entry name" value="CBASS_pafABC_assoc_protein"/>
</dbReference>
<dbReference type="PROSITE" id="PS52050">
    <property type="entry name" value="WYL"/>
    <property type="match status" value="1"/>
</dbReference>
<gene>
    <name evidence="4" type="ORF">GTS_02130</name>
</gene>
<feature type="domain" description="WYL" evidence="2">
    <location>
        <begin position="146"/>
        <end position="209"/>
    </location>
</feature>
<dbReference type="InterPro" id="IPR057727">
    <property type="entry name" value="WCX_dom"/>
</dbReference>
<dbReference type="InterPro" id="IPR026881">
    <property type="entry name" value="WYL_dom"/>
</dbReference>
<dbReference type="Pfam" id="PF13280">
    <property type="entry name" value="WYL"/>
    <property type="match status" value="1"/>
</dbReference>
<evidence type="ECO:0000256" key="1">
    <source>
        <dbReference type="SAM" id="MobiDB-lite"/>
    </source>
</evidence>
<dbReference type="OrthoDB" id="3268930at2"/>
<comment type="caution">
    <text evidence="4">The sequence shown here is derived from an EMBL/GenBank/DDBJ whole genome shotgun (WGS) entry which is preliminary data.</text>
</comment>